<sequence length="51" mass="5934">MTPPGATHALGCHYYRKRPQGGADVWCREHGKWRYMEDKSARKAMKEATRL</sequence>
<keyword evidence="2" id="KW-1185">Reference proteome</keyword>
<gene>
    <name evidence="1" type="ORF">SAMN05216229_12359</name>
</gene>
<name>A0A1I5YR99_9GAMM</name>
<dbReference type="EMBL" id="FOXM01000023">
    <property type="protein sequence ID" value="SFQ46751.1"/>
    <property type="molecule type" value="Genomic_DNA"/>
</dbReference>
<evidence type="ECO:0000313" key="2">
    <source>
        <dbReference type="Proteomes" id="UP000243084"/>
    </source>
</evidence>
<reference evidence="2" key="1">
    <citation type="submission" date="2016-10" db="EMBL/GenBank/DDBJ databases">
        <authorList>
            <person name="Varghese N."/>
            <person name="Submissions S."/>
        </authorList>
    </citation>
    <scope>NUCLEOTIDE SEQUENCE [LARGE SCALE GENOMIC DNA]</scope>
    <source>
        <strain evidence="2">JCM 18195</strain>
    </source>
</reference>
<evidence type="ECO:0000313" key="1">
    <source>
        <dbReference type="EMBL" id="SFQ46751.1"/>
    </source>
</evidence>
<organism evidence="1 2">
    <name type="scientific">Geopseudomonas sagittaria</name>
    <dbReference type="NCBI Taxonomy" id="1135990"/>
    <lineage>
        <taxon>Bacteria</taxon>
        <taxon>Pseudomonadati</taxon>
        <taxon>Pseudomonadota</taxon>
        <taxon>Gammaproteobacteria</taxon>
        <taxon>Pseudomonadales</taxon>
        <taxon>Pseudomonadaceae</taxon>
        <taxon>Geopseudomonas</taxon>
    </lineage>
</organism>
<accession>A0A1I5YR99</accession>
<dbReference type="AlphaFoldDB" id="A0A1I5YR99"/>
<protein>
    <submittedName>
        <fullName evidence="1">Uncharacterized protein</fullName>
    </submittedName>
</protein>
<proteinExistence type="predicted"/>
<dbReference type="Proteomes" id="UP000243084">
    <property type="component" value="Unassembled WGS sequence"/>
</dbReference>